<accession>A0AAV7SXG7</accession>
<evidence type="ECO:0000256" key="1">
    <source>
        <dbReference type="SAM" id="MobiDB-lite"/>
    </source>
</evidence>
<name>A0AAV7SXG7_PLEWA</name>
<protein>
    <submittedName>
        <fullName evidence="2">Uncharacterized protein</fullName>
    </submittedName>
</protein>
<gene>
    <name evidence="2" type="ORF">NDU88_000822</name>
</gene>
<dbReference type="AlphaFoldDB" id="A0AAV7SXG7"/>
<evidence type="ECO:0000313" key="2">
    <source>
        <dbReference type="EMBL" id="KAJ1168910.1"/>
    </source>
</evidence>
<keyword evidence="3" id="KW-1185">Reference proteome</keyword>
<comment type="caution">
    <text evidence="2">The sequence shown here is derived from an EMBL/GenBank/DDBJ whole genome shotgun (WGS) entry which is preliminary data.</text>
</comment>
<dbReference type="EMBL" id="JANPWB010000007">
    <property type="protein sequence ID" value="KAJ1168910.1"/>
    <property type="molecule type" value="Genomic_DNA"/>
</dbReference>
<evidence type="ECO:0000313" key="3">
    <source>
        <dbReference type="Proteomes" id="UP001066276"/>
    </source>
</evidence>
<organism evidence="2 3">
    <name type="scientific">Pleurodeles waltl</name>
    <name type="common">Iberian ribbed newt</name>
    <dbReference type="NCBI Taxonomy" id="8319"/>
    <lineage>
        <taxon>Eukaryota</taxon>
        <taxon>Metazoa</taxon>
        <taxon>Chordata</taxon>
        <taxon>Craniata</taxon>
        <taxon>Vertebrata</taxon>
        <taxon>Euteleostomi</taxon>
        <taxon>Amphibia</taxon>
        <taxon>Batrachia</taxon>
        <taxon>Caudata</taxon>
        <taxon>Salamandroidea</taxon>
        <taxon>Salamandridae</taxon>
        <taxon>Pleurodelinae</taxon>
        <taxon>Pleurodeles</taxon>
    </lineage>
</organism>
<proteinExistence type="predicted"/>
<dbReference type="Proteomes" id="UP001066276">
    <property type="component" value="Chromosome 4_1"/>
</dbReference>
<feature type="region of interest" description="Disordered" evidence="1">
    <location>
        <begin position="48"/>
        <end position="129"/>
    </location>
</feature>
<sequence length="179" mass="19344">MWSRSMQARRPAMSVTVNVQCRMAAQILVCGGYQTLTAITLAIRSEGSPSHDAEQVSSPCKGSRQSGLAKMKAQIRASSKEEQSMETPAAVGHSAPLQQHHQKVGGGSSKGSPCRPGTPRPHPQARLRPLSQRILEDRVRPWHPEVSPMLPSVTRARAQLYVGVAAAFRGCNREQDDGG</sequence>
<reference evidence="2" key="1">
    <citation type="journal article" date="2022" name="bioRxiv">
        <title>Sequencing and chromosome-scale assembly of the giantPleurodeles waltlgenome.</title>
        <authorList>
            <person name="Brown T."/>
            <person name="Elewa A."/>
            <person name="Iarovenko S."/>
            <person name="Subramanian E."/>
            <person name="Araus A.J."/>
            <person name="Petzold A."/>
            <person name="Susuki M."/>
            <person name="Suzuki K.-i.T."/>
            <person name="Hayashi T."/>
            <person name="Toyoda A."/>
            <person name="Oliveira C."/>
            <person name="Osipova E."/>
            <person name="Leigh N.D."/>
            <person name="Simon A."/>
            <person name="Yun M.H."/>
        </authorList>
    </citation>
    <scope>NUCLEOTIDE SEQUENCE</scope>
    <source>
        <strain evidence="2">20211129_DDA</strain>
        <tissue evidence="2">Liver</tissue>
    </source>
</reference>
<feature type="compositionally biased region" description="Polar residues" evidence="1">
    <location>
        <begin position="55"/>
        <end position="66"/>
    </location>
</feature>